<evidence type="ECO:0000256" key="1">
    <source>
        <dbReference type="SAM" id="MobiDB-lite"/>
    </source>
</evidence>
<dbReference type="OrthoDB" id="5380548at2759"/>
<reference evidence="3 4" key="1">
    <citation type="submission" date="2018-05" db="EMBL/GenBank/DDBJ databases">
        <title>Genome sequencing and assembly of the regulated plant pathogen Lachnellula willkommii and related sister species for the development of diagnostic species identification markers.</title>
        <authorList>
            <person name="Giroux E."/>
            <person name="Bilodeau G."/>
        </authorList>
    </citation>
    <scope>NUCLEOTIDE SEQUENCE [LARGE SCALE GENOMIC DNA]</scope>
    <source>
        <strain evidence="3 4">CBS 185.66</strain>
    </source>
</reference>
<feature type="compositionally biased region" description="Polar residues" evidence="1">
    <location>
        <begin position="489"/>
        <end position="504"/>
    </location>
</feature>
<accession>A0A8H8TXR7</accession>
<dbReference type="PROSITE" id="PS50090">
    <property type="entry name" value="MYB_LIKE"/>
    <property type="match status" value="1"/>
</dbReference>
<keyword evidence="4" id="KW-1185">Reference proteome</keyword>
<dbReference type="Proteomes" id="UP000431533">
    <property type="component" value="Unassembled WGS sequence"/>
</dbReference>
<gene>
    <name evidence="3" type="ORF">LHYA1_G008127</name>
</gene>
<feature type="region of interest" description="Disordered" evidence="1">
    <location>
        <begin position="370"/>
        <end position="504"/>
    </location>
</feature>
<name>A0A8H8TXR7_9HELO</name>
<feature type="compositionally biased region" description="Basic and acidic residues" evidence="1">
    <location>
        <begin position="383"/>
        <end position="400"/>
    </location>
</feature>
<proteinExistence type="predicted"/>
<feature type="region of interest" description="Disordered" evidence="1">
    <location>
        <begin position="314"/>
        <end position="348"/>
    </location>
</feature>
<organism evidence="3 4">
    <name type="scientific">Lachnellula hyalina</name>
    <dbReference type="NCBI Taxonomy" id="1316788"/>
    <lineage>
        <taxon>Eukaryota</taxon>
        <taxon>Fungi</taxon>
        <taxon>Dikarya</taxon>
        <taxon>Ascomycota</taxon>
        <taxon>Pezizomycotina</taxon>
        <taxon>Leotiomycetes</taxon>
        <taxon>Helotiales</taxon>
        <taxon>Lachnaceae</taxon>
        <taxon>Lachnellula</taxon>
    </lineage>
</organism>
<dbReference type="AlphaFoldDB" id="A0A8H8TXR7"/>
<dbReference type="GeneID" id="41988325"/>
<evidence type="ECO:0000259" key="2">
    <source>
        <dbReference type="PROSITE" id="PS50090"/>
    </source>
</evidence>
<feature type="region of interest" description="Disordered" evidence="1">
    <location>
        <begin position="265"/>
        <end position="294"/>
    </location>
</feature>
<evidence type="ECO:0000313" key="4">
    <source>
        <dbReference type="Proteomes" id="UP000431533"/>
    </source>
</evidence>
<feature type="compositionally biased region" description="Polar residues" evidence="1">
    <location>
        <begin position="269"/>
        <end position="290"/>
    </location>
</feature>
<feature type="region of interest" description="Disordered" evidence="1">
    <location>
        <begin position="620"/>
        <end position="659"/>
    </location>
</feature>
<feature type="compositionally biased region" description="Basic residues" evidence="1">
    <location>
        <begin position="436"/>
        <end position="463"/>
    </location>
</feature>
<dbReference type="RefSeq" id="XP_031002019.1">
    <property type="nucleotide sequence ID" value="XM_031153048.1"/>
</dbReference>
<dbReference type="EMBL" id="QGMH01000194">
    <property type="protein sequence ID" value="TVY23231.1"/>
    <property type="molecule type" value="Genomic_DNA"/>
</dbReference>
<comment type="caution">
    <text evidence="3">The sequence shown here is derived from an EMBL/GenBank/DDBJ whole genome shotgun (WGS) entry which is preliminary data.</text>
</comment>
<evidence type="ECO:0000313" key="3">
    <source>
        <dbReference type="EMBL" id="TVY23231.1"/>
    </source>
</evidence>
<feature type="domain" description="Myb-like" evidence="2">
    <location>
        <begin position="654"/>
        <end position="703"/>
    </location>
</feature>
<dbReference type="InterPro" id="IPR001005">
    <property type="entry name" value="SANT/Myb"/>
</dbReference>
<sequence length="707" mass="78289">IEGIRTLQLQWISLHEKDSINAEAFLTVRTSGSKVWQELYGGPQSSSARAVREAYMNPLISPSVIIFQSSLCSQQQAENFLNTSNHFHTLEMATFVPISYTYVPTAPRSKSTATRYKPAPKQFSILNKLQHSKLSEAALNMARLAAADNSGRDKLGIRETGTVYDGNNNDCDLSSIEQLLYTTLQKEGFAAKDYVEDPIVLLGGDDSSASGAEVDDVSLCAESVAADEDLLDSLETAVDSTTLAPSNLDEWHNIDNFLETPRLQLAEQKPSTSNPTRPRTSFSSRASSEPLNDHISAADHCTVRARSEVIMSHPACPYSQSPDHLPTDQSAVDKQQQEDDDNDNEDGKQLQHEVKEDVIAALTSEKVGDTHLFSKKNKSSEFANRDPSPEPSEDKLRSDSCSDDEFNNNPKSDEDYRRPSSIKRKRPSSSINGPMQKKRKYHLGQRSIRQHRPHSKPHRHYPKSHSPPDQGLRVAVESSGKGRLPSPAPSQATDTEMPSNCSDLGGSSRSILPTLIEVTFCPQSLHCCSFTAVIREGCDRRGVSFSQVARLIESTSHIRKINDFTVKPIKQHSFFVTGFSWHASSRLSSSGTTVSTAAEASPILDDTLSTILQHGRAVDARTVTQQGSESASSDDDSGLSNDDGCLSEDEQKCSSTTKHSRWSDLDEQRLLVYKKEGKSWEWIFGKFPSRTWPAIRTRWNMVRPRGD</sequence>
<feature type="non-terminal residue" evidence="3">
    <location>
        <position position="1"/>
    </location>
</feature>
<protein>
    <recommendedName>
        <fullName evidence="2">Myb-like domain-containing protein</fullName>
    </recommendedName>
</protein>
<feature type="compositionally biased region" description="Polar residues" evidence="1">
    <location>
        <begin position="318"/>
        <end position="332"/>
    </location>
</feature>